<dbReference type="EMBL" id="CP150096">
    <property type="protein sequence ID" value="WZN48213.1"/>
    <property type="molecule type" value="Genomic_DNA"/>
</dbReference>
<evidence type="ECO:0000256" key="7">
    <source>
        <dbReference type="PROSITE-ProRule" id="PRU01360"/>
    </source>
</evidence>
<dbReference type="Gene3D" id="2.170.130.10">
    <property type="entry name" value="TonB-dependent receptor, plug domain"/>
    <property type="match status" value="1"/>
</dbReference>
<comment type="subcellular location">
    <subcellularLocation>
        <location evidence="1 7">Cell outer membrane</location>
        <topology evidence="1 7">Multi-pass membrane protein</topology>
    </subcellularLocation>
</comment>
<keyword evidence="4 7" id="KW-0812">Transmembrane</keyword>
<evidence type="ECO:0000259" key="10">
    <source>
        <dbReference type="Pfam" id="PF07715"/>
    </source>
</evidence>
<dbReference type="SUPFAM" id="SSF56935">
    <property type="entry name" value="Porins"/>
    <property type="match status" value="1"/>
</dbReference>
<comment type="similarity">
    <text evidence="7">Belongs to the TonB-dependent receptor family.</text>
</comment>
<dbReference type="InterPro" id="IPR037066">
    <property type="entry name" value="Plug_dom_sf"/>
</dbReference>
<dbReference type="PROSITE" id="PS52016">
    <property type="entry name" value="TONB_DEPENDENT_REC_3"/>
    <property type="match status" value="1"/>
</dbReference>
<evidence type="ECO:0000256" key="3">
    <source>
        <dbReference type="ARBA" id="ARBA00022452"/>
    </source>
</evidence>
<gene>
    <name evidence="11" type="ORF">WJU22_08495</name>
</gene>
<evidence type="ECO:0000256" key="1">
    <source>
        <dbReference type="ARBA" id="ARBA00004571"/>
    </source>
</evidence>
<dbReference type="InterPro" id="IPR023996">
    <property type="entry name" value="TonB-dep_OMP_SusC/RagA"/>
</dbReference>
<feature type="signal peptide" evidence="9">
    <location>
        <begin position="1"/>
        <end position="25"/>
    </location>
</feature>
<evidence type="ECO:0000256" key="6">
    <source>
        <dbReference type="ARBA" id="ARBA00023237"/>
    </source>
</evidence>
<accession>A0ABZ2Z9H3</accession>
<dbReference type="SUPFAM" id="SSF49464">
    <property type="entry name" value="Carboxypeptidase regulatory domain-like"/>
    <property type="match status" value="1"/>
</dbReference>
<dbReference type="InterPro" id="IPR012910">
    <property type="entry name" value="Plug_dom"/>
</dbReference>
<evidence type="ECO:0000313" key="12">
    <source>
        <dbReference type="Proteomes" id="UP001449657"/>
    </source>
</evidence>
<keyword evidence="12" id="KW-1185">Reference proteome</keyword>
<keyword evidence="6 7" id="KW-0998">Cell outer membrane</keyword>
<evidence type="ECO:0000256" key="4">
    <source>
        <dbReference type="ARBA" id="ARBA00022692"/>
    </source>
</evidence>
<evidence type="ECO:0000313" key="11">
    <source>
        <dbReference type="EMBL" id="WZN48213.1"/>
    </source>
</evidence>
<evidence type="ECO:0000256" key="9">
    <source>
        <dbReference type="SAM" id="SignalP"/>
    </source>
</evidence>
<feature type="domain" description="TonB-dependent receptor plug" evidence="10">
    <location>
        <begin position="214"/>
        <end position="326"/>
    </location>
</feature>
<dbReference type="Proteomes" id="UP001449657">
    <property type="component" value="Chromosome"/>
</dbReference>
<dbReference type="NCBIfam" id="TIGR04056">
    <property type="entry name" value="OMP_RagA_SusC"/>
    <property type="match status" value="1"/>
</dbReference>
<keyword evidence="5 7" id="KW-0472">Membrane</keyword>
<keyword evidence="3 7" id="KW-1134">Transmembrane beta strand</keyword>
<dbReference type="Pfam" id="PF07715">
    <property type="entry name" value="Plug"/>
    <property type="match status" value="1"/>
</dbReference>
<dbReference type="NCBIfam" id="TIGR04057">
    <property type="entry name" value="SusC_RagA_signa"/>
    <property type="match status" value="1"/>
</dbReference>
<protein>
    <submittedName>
        <fullName evidence="11">SusC/RagA family TonB-linked outer membrane protein</fullName>
    </submittedName>
</protein>
<keyword evidence="9" id="KW-0732">Signal</keyword>
<proteinExistence type="inferred from homology"/>
<sequence>MMHMRDKIRLTMLSLFVLISQFAVAQQQRSQPLSGILKEVGKTYNVRFAYEFSILENKSSNFDLAAHKQLPLDELLKQLLYPQKLVFIYVKRGHYAIVPDNRRETTPPADKSQPAAPASYDMSGTVTGDGGTPVVGATISVPGTTLGAVTDDDGQFRLRLPMPAAKLRVSCLGYLPQDVLPGYRDRIAIVLQSNVKMLEQVEVSTGYQTLPKDRQTGAFGQLTAKDLQQKPVPNIIDRLEGMVSGVLVDVRNTDAMLSSSGSSRIGMSIRGRNTISNPSTSPLVVIDGFSTELDLRAINPDDIERITFLKDAAAASIWGVRAANGVVVIETKKGSYHKAPSVNLSTVLSVAGRPRLAYRPILNSTEYLDFEQEMIDKKQLTDPLSQRNPFMISEGMEIMFQQLRGKITPAEKEAALAQLRARDYSDQYQKYFLQNPANQQYNLSVSGGENAIRYFLSSSYAKELPIAKGNSADRWTVNLQTTAKFLKRFTLTAGLNAASVKQENNGYGLSPLTPGTSTVLPYARFVDANGQPVWESRAFYYSKLDELESKGYLPWRFSYLDEMANMDNVTRDYTYRFNGALDIDLIKGLKATIMGMQEKGFVKTRNYYNEASYTVRNTINNATSIQTGTGKLVYGIPKGAILNQQDNELSHYNLRGQLTLNRTFGTKHRVDAVAGSEIRQYLMTTFSDRKYGYNDQDLTFQAVNYDLEYFTAVYNNRTKVAVPSTLTYDRNRYLSYYGNASYTYIGKYTLSGSARLDDSNLFGASRKYRSTPLWSAGMAWRISEEAWMKTNWLDKLQLRATYGLNGNVDRSTSPYLIANVLRDNINDLSYATIRNPENPYLRWEKTATLNIGTDFAMWDGKFGGSVDVYFKKNTDLLGPATLNPTLGFGTATINTAAMKGRGVDVTLFGTLIAQRNWGWNTMLTFAWNKNEVTSADRQLDNVTYYLSGQAIKGKPMNYLYSYRYGGLDNEGQPLIYDDKNTLVNTTVTVTNPAALVYSGVTVPPYFGGWTNTFHWKGLELSALITYKLGHVFRRASAGNYSNYISQKILHADVSERWKQPGDEQLTDVPGIPVFNGRSNPARYLSSDKLIESGSHARLREVTLSYNVPVPAYVRNVLRTLQVSVQGRNLALWTKNKQGIDPDFIPSDNATVLPPAKSFIFSLRAGF</sequence>
<dbReference type="Gene3D" id="2.60.40.1120">
    <property type="entry name" value="Carboxypeptidase-like, regulatory domain"/>
    <property type="match status" value="1"/>
</dbReference>
<dbReference type="RefSeq" id="WP_341842809.1">
    <property type="nucleotide sequence ID" value="NZ_CP149792.1"/>
</dbReference>
<dbReference type="InterPro" id="IPR023997">
    <property type="entry name" value="TonB-dep_OMP_SusC/RagA_CS"/>
</dbReference>
<evidence type="ECO:0000256" key="8">
    <source>
        <dbReference type="SAM" id="MobiDB-lite"/>
    </source>
</evidence>
<dbReference type="InterPro" id="IPR039426">
    <property type="entry name" value="TonB-dep_rcpt-like"/>
</dbReference>
<keyword evidence="2 7" id="KW-0813">Transport</keyword>
<feature type="chain" id="PRO_5045545956" evidence="9">
    <location>
        <begin position="26"/>
        <end position="1166"/>
    </location>
</feature>
<dbReference type="Gene3D" id="2.40.170.20">
    <property type="entry name" value="TonB-dependent receptor, beta-barrel domain"/>
    <property type="match status" value="1"/>
</dbReference>
<dbReference type="InterPro" id="IPR036942">
    <property type="entry name" value="Beta-barrel_TonB_sf"/>
</dbReference>
<reference evidence="11 12" key="1">
    <citation type="submission" date="2024-03" db="EMBL/GenBank/DDBJ databases">
        <title>Chitinophaga caseinilytica sp. nov., a casein hydrolysing bacterium isolated from forest soil.</title>
        <authorList>
            <person name="Lee D.S."/>
            <person name="Han D.M."/>
            <person name="Baek J.H."/>
            <person name="Choi D.G."/>
            <person name="Jeon J.H."/>
            <person name="Jeon C.O."/>
        </authorList>
    </citation>
    <scope>NUCLEOTIDE SEQUENCE [LARGE SCALE GENOMIC DNA]</scope>
    <source>
        <strain evidence="11 12">KACC 19118</strain>
    </source>
</reference>
<dbReference type="Pfam" id="PF13715">
    <property type="entry name" value="CarbopepD_reg_2"/>
    <property type="match status" value="1"/>
</dbReference>
<name>A0ABZ2Z9H3_9BACT</name>
<evidence type="ECO:0000256" key="2">
    <source>
        <dbReference type="ARBA" id="ARBA00022448"/>
    </source>
</evidence>
<evidence type="ECO:0000256" key="5">
    <source>
        <dbReference type="ARBA" id="ARBA00023136"/>
    </source>
</evidence>
<dbReference type="InterPro" id="IPR008969">
    <property type="entry name" value="CarboxyPept-like_regulatory"/>
</dbReference>
<feature type="region of interest" description="Disordered" evidence="8">
    <location>
        <begin position="100"/>
        <end position="120"/>
    </location>
</feature>
<organism evidence="11 12">
    <name type="scientific">Chitinophaga caseinilytica</name>
    <dbReference type="NCBI Taxonomy" id="2267521"/>
    <lineage>
        <taxon>Bacteria</taxon>
        <taxon>Pseudomonadati</taxon>
        <taxon>Bacteroidota</taxon>
        <taxon>Chitinophagia</taxon>
        <taxon>Chitinophagales</taxon>
        <taxon>Chitinophagaceae</taxon>
        <taxon>Chitinophaga</taxon>
    </lineage>
</organism>